<dbReference type="PANTHER" id="PTHR38048">
    <property type="entry name" value="EXPRESSED PROTEIN"/>
    <property type="match status" value="1"/>
</dbReference>
<dbReference type="PANTHER" id="PTHR38048:SF2">
    <property type="entry name" value="HEMERYTHRIN-LIKE DOMAIN-CONTAINING PROTEIN"/>
    <property type="match status" value="1"/>
</dbReference>
<comment type="caution">
    <text evidence="2">The sequence shown here is derived from an EMBL/GenBank/DDBJ whole genome shotgun (WGS) entry which is preliminary data.</text>
</comment>
<proteinExistence type="predicted"/>
<dbReference type="CDD" id="cd12108">
    <property type="entry name" value="Hr-like"/>
    <property type="match status" value="1"/>
</dbReference>
<evidence type="ECO:0000313" key="3">
    <source>
        <dbReference type="Proteomes" id="UP000799429"/>
    </source>
</evidence>
<dbReference type="Proteomes" id="UP000799429">
    <property type="component" value="Unassembled WGS sequence"/>
</dbReference>
<feature type="domain" description="Hemerythrin-like" evidence="1">
    <location>
        <begin position="4"/>
        <end position="140"/>
    </location>
</feature>
<gene>
    <name evidence="2" type="ORF">M501DRAFT_1002455</name>
</gene>
<evidence type="ECO:0000259" key="1">
    <source>
        <dbReference type="Pfam" id="PF01814"/>
    </source>
</evidence>
<name>A0A9P4SCM3_9PEZI</name>
<keyword evidence="3" id="KW-1185">Reference proteome</keyword>
<dbReference type="Gene3D" id="1.20.120.520">
    <property type="entry name" value="nmb1532 protein domain like"/>
    <property type="match status" value="1"/>
</dbReference>
<dbReference type="InterPro" id="IPR012312">
    <property type="entry name" value="Hemerythrin-like"/>
</dbReference>
<evidence type="ECO:0000313" key="2">
    <source>
        <dbReference type="EMBL" id="KAF2840160.1"/>
    </source>
</evidence>
<dbReference type="Pfam" id="PF01814">
    <property type="entry name" value="Hemerythrin"/>
    <property type="match status" value="1"/>
</dbReference>
<reference evidence="2" key="1">
    <citation type="journal article" date="2020" name="Stud. Mycol.">
        <title>101 Dothideomycetes genomes: a test case for predicting lifestyles and emergence of pathogens.</title>
        <authorList>
            <person name="Haridas S."/>
            <person name="Albert R."/>
            <person name="Binder M."/>
            <person name="Bloem J."/>
            <person name="Labutti K."/>
            <person name="Salamov A."/>
            <person name="Andreopoulos B."/>
            <person name="Baker S."/>
            <person name="Barry K."/>
            <person name="Bills G."/>
            <person name="Bluhm B."/>
            <person name="Cannon C."/>
            <person name="Castanera R."/>
            <person name="Culley D."/>
            <person name="Daum C."/>
            <person name="Ezra D."/>
            <person name="Gonzalez J."/>
            <person name="Henrissat B."/>
            <person name="Kuo A."/>
            <person name="Liang C."/>
            <person name="Lipzen A."/>
            <person name="Lutzoni F."/>
            <person name="Magnuson J."/>
            <person name="Mondo S."/>
            <person name="Nolan M."/>
            <person name="Ohm R."/>
            <person name="Pangilinan J."/>
            <person name="Park H.-J."/>
            <person name="Ramirez L."/>
            <person name="Alfaro M."/>
            <person name="Sun H."/>
            <person name="Tritt A."/>
            <person name="Yoshinaga Y."/>
            <person name="Zwiers L.-H."/>
            <person name="Turgeon B."/>
            <person name="Goodwin S."/>
            <person name="Spatafora J."/>
            <person name="Crous P."/>
            <person name="Grigoriev I."/>
        </authorList>
    </citation>
    <scope>NUCLEOTIDE SEQUENCE</scope>
    <source>
        <strain evidence="2">CBS 101060</strain>
    </source>
</reference>
<protein>
    <recommendedName>
        <fullName evidence="1">Hemerythrin-like domain-containing protein</fullName>
    </recommendedName>
</protein>
<organism evidence="2 3">
    <name type="scientific">Patellaria atrata CBS 101060</name>
    <dbReference type="NCBI Taxonomy" id="1346257"/>
    <lineage>
        <taxon>Eukaryota</taxon>
        <taxon>Fungi</taxon>
        <taxon>Dikarya</taxon>
        <taxon>Ascomycota</taxon>
        <taxon>Pezizomycotina</taxon>
        <taxon>Dothideomycetes</taxon>
        <taxon>Dothideomycetes incertae sedis</taxon>
        <taxon>Patellariales</taxon>
        <taxon>Patellariaceae</taxon>
        <taxon>Patellaria</taxon>
    </lineage>
</organism>
<dbReference type="OrthoDB" id="58416at2759"/>
<dbReference type="InterPro" id="IPR053206">
    <property type="entry name" value="Dimeric_xanthone_biosynth"/>
</dbReference>
<dbReference type="AlphaFoldDB" id="A0A9P4SCM3"/>
<sequence>MDMLNAHNALLRGLNSIYLQAPHIPTSSTASFLTYTSAWLSWLTHHHHVEETYLFPAIERLSRSAFAGSEAEFDEANWRAARVGVMDELEKQHHAFVPGLGAMEAWVAACREGRERYDGVVLRGIIEEFAEVMRAHLVDEVVELDKLGGLDERGFRREYLVMEEAMREGDKSMIWPIVMRTSDKTFEGGNPFPPVPAPLRWLIHHYFERKYKGAWVFSPCDTWSRPRDLPFAPEGGI</sequence>
<dbReference type="EMBL" id="MU006093">
    <property type="protein sequence ID" value="KAF2840160.1"/>
    <property type="molecule type" value="Genomic_DNA"/>
</dbReference>
<accession>A0A9P4SCM3</accession>